<dbReference type="Pfam" id="PF00643">
    <property type="entry name" value="zf-B_box"/>
    <property type="match status" value="1"/>
</dbReference>
<dbReference type="InterPro" id="IPR001870">
    <property type="entry name" value="B30.2/SPRY"/>
</dbReference>
<dbReference type="PROSITE" id="PS50119">
    <property type="entry name" value="ZF_BBOX"/>
    <property type="match status" value="1"/>
</dbReference>
<dbReference type="InterPro" id="IPR001841">
    <property type="entry name" value="Znf_RING"/>
</dbReference>
<dbReference type="InterPro" id="IPR013320">
    <property type="entry name" value="ConA-like_dom_sf"/>
</dbReference>
<evidence type="ECO:0008006" key="11">
    <source>
        <dbReference type="Google" id="ProtNLM"/>
    </source>
</evidence>
<keyword evidence="3" id="KW-0862">Zinc</keyword>
<dbReference type="Ensembl" id="ENSSORT00005021902.1">
    <property type="protein sequence ID" value="ENSSORP00005021263.1"/>
    <property type="gene ID" value="ENSSORG00005010391.1"/>
</dbReference>
<evidence type="ECO:0000256" key="5">
    <source>
        <dbReference type="SAM" id="Coils"/>
    </source>
</evidence>
<dbReference type="AlphaFoldDB" id="A0A672ZY96"/>
<dbReference type="InterPro" id="IPR006574">
    <property type="entry name" value="PRY"/>
</dbReference>
<dbReference type="SMART" id="SM00589">
    <property type="entry name" value="PRY"/>
    <property type="match status" value="1"/>
</dbReference>
<dbReference type="Gene3D" id="3.30.160.60">
    <property type="entry name" value="Classic Zinc Finger"/>
    <property type="match status" value="1"/>
</dbReference>
<feature type="coiled-coil region" evidence="5">
    <location>
        <begin position="118"/>
        <end position="145"/>
    </location>
</feature>
<feature type="domain" description="B box-type" evidence="7">
    <location>
        <begin position="76"/>
        <end position="117"/>
    </location>
</feature>
<reference evidence="9" key="2">
    <citation type="submission" date="2025-08" db="UniProtKB">
        <authorList>
            <consortium name="Ensembl"/>
        </authorList>
    </citation>
    <scope>IDENTIFICATION</scope>
</reference>
<dbReference type="PROSITE" id="PS50188">
    <property type="entry name" value="B302_SPRY"/>
    <property type="match status" value="1"/>
</dbReference>
<dbReference type="InterPro" id="IPR017907">
    <property type="entry name" value="Znf_RING_CS"/>
</dbReference>
<keyword evidence="5" id="KW-0175">Coiled coil</keyword>
<dbReference type="FunCoup" id="A0A672ZY96">
    <property type="interactions" value="192"/>
</dbReference>
<keyword evidence="1" id="KW-0479">Metal-binding</keyword>
<evidence type="ECO:0000313" key="9">
    <source>
        <dbReference type="Ensembl" id="ENSSORP00005021263.1"/>
    </source>
</evidence>
<evidence type="ECO:0000259" key="6">
    <source>
        <dbReference type="PROSITE" id="PS50089"/>
    </source>
</evidence>
<keyword evidence="10" id="KW-1185">Reference proteome</keyword>
<dbReference type="PROSITE" id="PS50089">
    <property type="entry name" value="ZF_RING_2"/>
    <property type="match status" value="1"/>
</dbReference>
<protein>
    <recommendedName>
        <fullName evidence="11">Tripartite motif containing 35-28</fullName>
    </recommendedName>
</protein>
<keyword evidence="2 4" id="KW-0863">Zinc-finger</keyword>
<dbReference type="SMART" id="SM00449">
    <property type="entry name" value="SPRY"/>
    <property type="match status" value="1"/>
</dbReference>
<dbReference type="SMART" id="SM00184">
    <property type="entry name" value="RING"/>
    <property type="match status" value="1"/>
</dbReference>
<dbReference type="InterPro" id="IPR027370">
    <property type="entry name" value="Znf-RING_euk"/>
</dbReference>
<dbReference type="InterPro" id="IPR000315">
    <property type="entry name" value="Znf_B-box"/>
</dbReference>
<proteinExistence type="predicted"/>
<feature type="domain" description="B30.2/SPRY" evidence="8">
    <location>
        <begin position="264"/>
        <end position="456"/>
    </location>
</feature>
<dbReference type="InterPro" id="IPR003879">
    <property type="entry name" value="Butyrophylin_SPRY"/>
</dbReference>
<dbReference type="Pfam" id="PF13765">
    <property type="entry name" value="PRY"/>
    <property type="match status" value="1"/>
</dbReference>
<dbReference type="Gene3D" id="2.60.120.920">
    <property type="match status" value="1"/>
</dbReference>
<organism evidence="9 10">
    <name type="scientific">Sphaeramia orbicularis</name>
    <name type="common">orbiculate cardinalfish</name>
    <dbReference type="NCBI Taxonomy" id="375764"/>
    <lineage>
        <taxon>Eukaryota</taxon>
        <taxon>Metazoa</taxon>
        <taxon>Chordata</taxon>
        <taxon>Craniata</taxon>
        <taxon>Vertebrata</taxon>
        <taxon>Euteleostomi</taxon>
        <taxon>Actinopterygii</taxon>
        <taxon>Neopterygii</taxon>
        <taxon>Teleostei</taxon>
        <taxon>Neoteleostei</taxon>
        <taxon>Acanthomorphata</taxon>
        <taxon>Gobiaria</taxon>
        <taxon>Kurtiformes</taxon>
        <taxon>Apogonoidei</taxon>
        <taxon>Apogonidae</taxon>
        <taxon>Apogoninae</taxon>
        <taxon>Sphaeramia</taxon>
    </lineage>
</organism>
<feature type="domain" description="RING-type" evidence="6">
    <location>
        <begin position="11"/>
        <end position="51"/>
    </location>
</feature>
<dbReference type="InterPro" id="IPR003877">
    <property type="entry name" value="SPRY_dom"/>
</dbReference>
<evidence type="ECO:0000313" key="10">
    <source>
        <dbReference type="Proteomes" id="UP000472271"/>
    </source>
</evidence>
<dbReference type="GO" id="GO:0008270">
    <property type="term" value="F:zinc ion binding"/>
    <property type="evidence" value="ECO:0007669"/>
    <property type="project" value="UniProtKB-KW"/>
</dbReference>
<dbReference type="Gene3D" id="3.30.40.10">
    <property type="entry name" value="Zinc/RING finger domain, C3HC4 (zinc finger)"/>
    <property type="match status" value="1"/>
</dbReference>
<dbReference type="SUPFAM" id="SSF49899">
    <property type="entry name" value="Concanavalin A-like lectins/glucanases"/>
    <property type="match status" value="1"/>
</dbReference>
<evidence type="ECO:0000256" key="2">
    <source>
        <dbReference type="ARBA" id="ARBA00022771"/>
    </source>
</evidence>
<dbReference type="InParanoid" id="A0A672ZY96"/>
<evidence type="ECO:0000256" key="1">
    <source>
        <dbReference type="ARBA" id="ARBA00022723"/>
    </source>
</evidence>
<reference evidence="9" key="3">
    <citation type="submission" date="2025-09" db="UniProtKB">
        <authorList>
            <consortium name="Ensembl"/>
        </authorList>
    </citation>
    <scope>IDENTIFICATION</scope>
</reference>
<dbReference type="SUPFAM" id="SSF57850">
    <property type="entry name" value="RING/U-box"/>
    <property type="match status" value="1"/>
</dbReference>
<evidence type="ECO:0000259" key="8">
    <source>
        <dbReference type="PROSITE" id="PS50188"/>
    </source>
</evidence>
<dbReference type="InterPro" id="IPR043136">
    <property type="entry name" value="B30.2/SPRY_sf"/>
</dbReference>
<feature type="coiled-coil region" evidence="5">
    <location>
        <begin position="179"/>
        <end position="224"/>
    </location>
</feature>
<dbReference type="Pfam" id="PF13445">
    <property type="entry name" value="zf-RING_UBOX"/>
    <property type="match status" value="1"/>
</dbReference>
<reference evidence="9" key="1">
    <citation type="submission" date="2019-06" db="EMBL/GenBank/DDBJ databases">
        <authorList>
            <consortium name="Wellcome Sanger Institute Data Sharing"/>
        </authorList>
    </citation>
    <scope>NUCLEOTIDE SEQUENCE [LARGE SCALE GENOMIC DNA]</scope>
</reference>
<dbReference type="Proteomes" id="UP000472271">
    <property type="component" value="Chromosome 5"/>
</dbReference>
<dbReference type="SUPFAM" id="SSF57845">
    <property type="entry name" value="B-box zinc-binding domain"/>
    <property type="match status" value="1"/>
</dbReference>
<evidence type="ECO:0000256" key="4">
    <source>
        <dbReference type="PROSITE-ProRule" id="PRU00024"/>
    </source>
</evidence>
<dbReference type="PRINTS" id="PR01407">
    <property type="entry name" value="BUTYPHLNCDUF"/>
</dbReference>
<dbReference type="PANTHER" id="PTHR24103">
    <property type="entry name" value="E3 UBIQUITIN-PROTEIN LIGASE TRIM"/>
    <property type="match status" value="1"/>
</dbReference>
<dbReference type="SMART" id="SM00336">
    <property type="entry name" value="BBOX"/>
    <property type="match status" value="1"/>
</dbReference>
<accession>A0A672ZY96</accession>
<dbReference type="InterPro" id="IPR050143">
    <property type="entry name" value="TRIM/RBCC"/>
</dbReference>
<dbReference type="InterPro" id="IPR013083">
    <property type="entry name" value="Znf_RING/FYVE/PHD"/>
</dbReference>
<sequence>MSLIMCLDLCCPVCQDVFRDPVVLSCSHSFCKLCLQDWWKEKPIKGFPLCKRKSSKDDPPLNLVLKNVCESFLFTGSESICVLHSEKLKLFCLDHLEPVCLICRDSHKHKDHRFRPIDEAAQQNKKELEATVKTLKDKLQVYIDLKAKCDGAAKHMEVQARHTERQIQDQFKKLHHFLWEEEESKIRALREEEEQKRQRMKEKIEVLSREIEALSETIQSTEDDLRHQHVSFLHKYKTAVERVQQRPPLDALGSGALIDQAKHLGNLGFNIWNRMKDLVSYSPVVLDPNTTHEILVVSEDLTSVTRGEEKQRVPENPERIRYSFSVLDSEGFSSGTHGWEVDVTDSETWILGAATEGVEGAGTPSEMWGMWLLKGRYSAGTQTAGFSLLRVKKVFQRIRVNLDFDRRKLSLSDPVTNTNIHTISHNFTGNTLCPFVSTVGPLHVAPLKICLKLEQLRGPGSGPKQEQKHSRKKS</sequence>
<dbReference type="PROSITE" id="PS00518">
    <property type="entry name" value="ZF_RING_1"/>
    <property type="match status" value="1"/>
</dbReference>
<name>A0A672ZY96_9TELE</name>
<evidence type="ECO:0000259" key="7">
    <source>
        <dbReference type="PROSITE" id="PS50119"/>
    </source>
</evidence>
<evidence type="ECO:0000256" key="3">
    <source>
        <dbReference type="ARBA" id="ARBA00022833"/>
    </source>
</evidence>